<dbReference type="InterPro" id="IPR036869">
    <property type="entry name" value="J_dom_sf"/>
</dbReference>
<feature type="chain" id="PRO_5040846763" description="J domain-containing protein" evidence="8">
    <location>
        <begin position="32"/>
        <end position="345"/>
    </location>
</feature>
<dbReference type="OrthoDB" id="413400at2759"/>
<dbReference type="Pfam" id="PF00226">
    <property type="entry name" value="DnaJ"/>
    <property type="match status" value="1"/>
</dbReference>
<dbReference type="SUPFAM" id="SSF46565">
    <property type="entry name" value="Chaperone J-domain"/>
    <property type="match status" value="1"/>
</dbReference>
<dbReference type="PROSITE" id="PS50076">
    <property type="entry name" value="DNAJ_2"/>
    <property type="match status" value="1"/>
</dbReference>
<dbReference type="PANTHER" id="PTHR44653:SF2">
    <property type="entry name" value="DNAJ HOMOLOG SUBFAMILY C MEMBER 1"/>
    <property type="match status" value="1"/>
</dbReference>
<evidence type="ECO:0000256" key="4">
    <source>
        <dbReference type="ARBA" id="ARBA00023136"/>
    </source>
</evidence>
<comment type="caution">
    <text evidence="10">The sequence shown here is derived from an EMBL/GenBank/DDBJ whole genome shotgun (WGS) entry which is preliminary data.</text>
</comment>
<evidence type="ECO:0000256" key="6">
    <source>
        <dbReference type="SAM" id="MobiDB-lite"/>
    </source>
</evidence>
<feature type="region of interest" description="Disordered" evidence="6">
    <location>
        <begin position="293"/>
        <end position="345"/>
    </location>
</feature>
<keyword evidence="4 7" id="KW-0472">Membrane</keyword>
<feature type="transmembrane region" description="Helical" evidence="7">
    <location>
        <begin position="141"/>
        <end position="162"/>
    </location>
</feature>
<feature type="domain" description="J" evidence="9">
    <location>
        <begin position="56"/>
        <end position="120"/>
    </location>
</feature>
<dbReference type="PRINTS" id="PR00625">
    <property type="entry name" value="JDOMAIN"/>
</dbReference>
<evidence type="ECO:0000256" key="8">
    <source>
        <dbReference type="SAM" id="SignalP"/>
    </source>
</evidence>
<proteinExistence type="predicted"/>
<feature type="compositionally biased region" description="Basic and acidic residues" evidence="6">
    <location>
        <begin position="297"/>
        <end position="321"/>
    </location>
</feature>
<evidence type="ECO:0000259" key="9">
    <source>
        <dbReference type="PROSITE" id="PS50076"/>
    </source>
</evidence>
<organism evidence="10 11">
    <name type="scientific">Dimargaris verticillata</name>
    <dbReference type="NCBI Taxonomy" id="2761393"/>
    <lineage>
        <taxon>Eukaryota</taxon>
        <taxon>Fungi</taxon>
        <taxon>Fungi incertae sedis</taxon>
        <taxon>Zoopagomycota</taxon>
        <taxon>Kickxellomycotina</taxon>
        <taxon>Dimargaritomycetes</taxon>
        <taxon>Dimargaritales</taxon>
        <taxon>Dimargaritaceae</taxon>
        <taxon>Dimargaris</taxon>
    </lineage>
</organism>
<evidence type="ECO:0000256" key="1">
    <source>
        <dbReference type="ARBA" id="ARBA00022692"/>
    </source>
</evidence>
<dbReference type="GO" id="GO:0012505">
    <property type="term" value="C:endomembrane system"/>
    <property type="evidence" value="ECO:0007669"/>
    <property type="project" value="UniProtKB-SubCell"/>
</dbReference>
<dbReference type="Proteomes" id="UP001151582">
    <property type="component" value="Unassembled WGS sequence"/>
</dbReference>
<keyword evidence="1 7" id="KW-0812">Transmembrane</keyword>
<evidence type="ECO:0000256" key="3">
    <source>
        <dbReference type="ARBA" id="ARBA00022989"/>
    </source>
</evidence>
<feature type="compositionally biased region" description="Basic and acidic residues" evidence="6">
    <location>
        <begin position="223"/>
        <end position="240"/>
    </location>
</feature>
<sequence length="345" mass="39477">MQLFTFCGRSWLALAFGLLCLTCLLSSPAMAWDEKDYEIFDLVDFLKKAQSGKDTTFYDILGVPSTADLSTINQAFKRKSFDYHPDKNPSKEAGAIFSRLGSIMSILRKPAMRERYDFYMKNGVPVWRGTGYFYRRYRPGLPGVVVGLLLFAALVQYLVQWLNHTLAVRKIRYHKQELAKRGLTPSSSVSAIARMASMPAAASNDKVPLTRRQQKLLEREEKWRQQQARLDAKEQERVQETENEAVPTDPEEARFYHMQRYWASQDPEQVPRPSVSRLFLVQWTNALLAKFSSGSQSDKHGKTVHKADREIIGNADKRAALDDAPVATRTRHVGTPQRSDRRKTK</sequence>
<dbReference type="Gene3D" id="1.10.287.110">
    <property type="entry name" value="DnaJ domain"/>
    <property type="match status" value="1"/>
</dbReference>
<feature type="region of interest" description="Disordered" evidence="6">
    <location>
        <begin position="223"/>
        <end position="248"/>
    </location>
</feature>
<keyword evidence="2 8" id="KW-0732">Signal</keyword>
<comment type="subcellular location">
    <subcellularLocation>
        <location evidence="5">Endomembrane system</location>
        <topology evidence="5">Single-pass membrane protein</topology>
    </subcellularLocation>
</comment>
<evidence type="ECO:0000256" key="5">
    <source>
        <dbReference type="ARBA" id="ARBA00037847"/>
    </source>
</evidence>
<feature type="signal peptide" evidence="8">
    <location>
        <begin position="1"/>
        <end position="31"/>
    </location>
</feature>
<evidence type="ECO:0000313" key="10">
    <source>
        <dbReference type="EMBL" id="KAJ1974666.1"/>
    </source>
</evidence>
<dbReference type="CDD" id="cd06257">
    <property type="entry name" value="DnaJ"/>
    <property type="match status" value="1"/>
</dbReference>
<keyword evidence="11" id="KW-1185">Reference proteome</keyword>
<dbReference type="EMBL" id="JANBQB010000623">
    <property type="protein sequence ID" value="KAJ1974666.1"/>
    <property type="molecule type" value="Genomic_DNA"/>
</dbReference>
<dbReference type="SMART" id="SM00271">
    <property type="entry name" value="DnaJ"/>
    <property type="match status" value="1"/>
</dbReference>
<keyword evidence="3 7" id="KW-1133">Transmembrane helix</keyword>
<name>A0A9W8EBH9_9FUNG</name>
<dbReference type="InterPro" id="IPR001623">
    <property type="entry name" value="DnaJ_domain"/>
</dbReference>
<accession>A0A9W8EBH9</accession>
<dbReference type="PANTHER" id="PTHR44653">
    <property type="entry name" value="DNAJ HOMOLOG SUBFAMILY C MEMBER 1"/>
    <property type="match status" value="1"/>
</dbReference>
<protein>
    <recommendedName>
        <fullName evidence="9">J domain-containing protein</fullName>
    </recommendedName>
</protein>
<dbReference type="AlphaFoldDB" id="A0A9W8EBH9"/>
<gene>
    <name evidence="10" type="ORF">H4R34_004634</name>
</gene>
<evidence type="ECO:0000313" key="11">
    <source>
        <dbReference type="Proteomes" id="UP001151582"/>
    </source>
</evidence>
<reference evidence="10" key="1">
    <citation type="submission" date="2022-07" db="EMBL/GenBank/DDBJ databases">
        <title>Phylogenomic reconstructions and comparative analyses of Kickxellomycotina fungi.</title>
        <authorList>
            <person name="Reynolds N.K."/>
            <person name="Stajich J.E."/>
            <person name="Barry K."/>
            <person name="Grigoriev I.V."/>
            <person name="Crous P."/>
            <person name="Smith M.E."/>
        </authorList>
    </citation>
    <scope>NUCLEOTIDE SEQUENCE</scope>
    <source>
        <strain evidence="10">RSA 567</strain>
    </source>
</reference>
<evidence type="ECO:0000256" key="7">
    <source>
        <dbReference type="SAM" id="Phobius"/>
    </source>
</evidence>
<dbReference type="InterPro" id="IPR052606">
    <property type="entry name" value="DnaJ_domain_protein"/>
</dbReference>
<evidence type="ECO:0000256" key="2">
    <source>
        <dbReference type="ARBA" id="ARBA00022729"/>
    </source>
</evidence>